<evidence type="ECO:0000256" key="4">
    <source>
        <dbReference type="ARBA" id="ARBA00023136"/>
    </source>
</evidence>
<feature type="transmembrane region" description="Helical" evidence="5">
    <location>
        <begin position="218"/>
        <end position="242"/>
    </location>
</feature>
<dbReference type="CDD" id="cd00400">
    <property type="entry name" value="Voltage_gated_ClC"/>
    <property type="match status" value="1"/>
</dbReference>
<keyword evidence="2 5" id="KW-0812">Transmembrane</keyword>
<evidence type="ECO:0000313" key="6">
    <source>
        <dbReference type="EMBL" id="NDW44784.1"/>
    </source>
</evidence>
<dbReference type="Gene3D" id="1.10.3080.10">
    <property type="entry name" value="Clc chloride channel"/>
    <property type="match status" value="1"/>
</dbReference>
<dbReference type="AlphaFoldDB" id="A0A6B2NR24"/>
<dbReference type="EMBL" id="JAAGOX010000011">
    <property type="protein sequence ID" value="NDW44784.1"/>
    <property type="molecule type" value="Genomic_DNA"/>
</dbReference>
<organism evidence="6">
    <name type="scientific">Ruegeria sp. PrR005</name>
    <dbReference type="NCBI Taxonomy" id="2706882"/>
    <lineage>
        <taxon>Bacteria</taxon>
        <taxon>Pseudomonadati</taxon>
        <taxon>Pseudomonadota</taxon>
        <taxon>Alphaproteobacteria</taxon>
        <taxon>Rhodobacterales</taxon>
        <taxon>Roseobacteraceae</taxon>
        <taxon>Ruegeria</taxon>
    </lineage>
</organism>
<feature type="transmembrane region" description="Helical" evidence="5">
    <location>
        <begin position="345"/>
        <end position="373"/>
    </location>
</feature>
<feature type="transmembrane region" description="Helical" evidence="5">
    <location>
        <begin position="109"/>
        <end position="125"/>
    </location>
</feature>
<feature type="transmembrane region" description="Helical" evidence="5">
    <location>
        <begin position="176"/>
        <end position="197"/>
    </location>
</feature>
<evidence type="ECO:0000256" key="3">
    <source>
        <dbReference type="ARBA" id="ARBA00022989"/>
    </source>
</evidence>
<evidence type="ECO:0000256" key="1">
    <source>
        <dbReference type="ARBA" id="ARBA00004141"/>
    </source>
</evidence>
<protein>
    <submittedName>
        <fullName evidence="6">Chloride channel protein</fullName>
    </submittedName>
</protein>
<dbReference type="InterPro" id="IPR014743">
    <property type="entry name" value="Cl-channel_core"/>
</dbReference>
<evidence type="ECO:0000256" key="5">
    <source>
        <dbReference type="SAM" id="Phobius"/>
    </source>
</evidence>
<comment type="caution">
    <text evidence="6">The sequence shown here is derived from an EMBL/GenBank/DDBJ whole genome shotgun (WGS) entry which is preliminary data.</text>
</comment>
<feature type="transmembrane region" description="Helical" evidence="5">
    <location>
        <begin position="321"/>
        <end position="338"/>
    </location>
</feature>
<feature type="transmembrane region" description="Helical" evidence="5">
    <location>
        <begin position="254"/>
        <end position="274"/>
    </location>
</feature>
<feature type="transmembrane region" description="Helical" evidence="5">
    <location>
        <begin position="42"/>
        <end position="58"/>
    </location>
</feature>
<dbReference type="InterPro" id="IPR050368">
    <property type="entry name" value="ClC-type_chloride_channel"/>
</dbReference>
<feature type="transmembrane region" description="Helical" evidence="5">
    <location>
        <begin position="85"/>
        <end position="103"/>
    </location>
</feature>
<accession>A0A6B2NR24</accession>
<dbReference type="RefSeq" id="WP_164128751.1">
    <property type="nucleotide sequence ID" value="NZ_JAAGOX010000011.1"/>
</dbReference>
<gene>
    <name evidence="6" type="ORF">G0P99_07430</name>
</gene>
<dbReference type="GO" id="GO:0015108">
    <property type="term" value="F:chloride transmembrane transporter activity"/>
    <property type="evidence" value="ECO:0007669"/>
    <property type="project" value="InterPro"/>
</dbReference>
<dbReference type="InterPro" id="IPR001807">
    <property type="entry name" value="ClC"/>
</dbReference>
<keyword evidence="3 5" id="KW-1133">Transmembrane helix</keyword>
<proteinExistence type="predicted"/>
<evidence type="ECO:0000256" key="2">
    <source>
        <dbReference type="ARBA" id="ARBA00022692"/>
    </source>
</evidence>
<feature type="transmembrane region" description="Helical" evidence="5">
    <location>
        <begin position="379"/>
        <end position="396"/>
    </location>
</feature>
<keyword evidence="4 5" id="KW-0472">Membrane</keyword>
<dbReference type="PRINTS" id="PR00762">
    <property type="entry name" value="CLCHANNEL"/>
</dbReference>
<name>A0A6B2NR24_9RHOB</name>
<sequence length="401" mass="41171">MRITVIAVLVSLLAGAFAALVLKGMIWITDFVWHRDIASSPLYILAACVAGGVLVGLTRRGSNHVQTLEEQIAAASDPMKEQQRTILMTALGAIFAVGFGGALGPEAGLIAAITEISVLVSMILARSADEARTIGQASISAALAGLYASPPGGYAYTVEDEGKTGWQRALDASFPYLGFVAAVAGFVGFKLAGHVLFEEGFHRLHLPHYASPGDGSDLLGAFLPAVFGALVGAVFLYARAFVSTQVERRITSPVLQSALGGLLFGAVAALFPFVRFSGHHEFDAMVAMGAETTAMALIGIALLKVLAMVLCLSTGWRGGAIFPLIFAGGAAGYAAHLLQGGGEVAVALAAGLAAATTVGMGKPVAALLIVVFLVGTQTWPAVCIGVAVGLIAARFSPKPSH</sequence>
<comment type="subcellular location">
    <subcellularLocation>
        <location evidence="1">Membrane</location>
        <topology evidence="1">Multi-pass membrane protein</topology>
    </subcellularLocation>
</comment>
<reference evidence="6" key="1">
    <citation type="submission" date="2020-02" db="EMBL/GenBank/DDBJ databases">
        <title>Delineation of the pyrene-degrading pathway in Roseobacter clade bacteria by genomic analysis.</title>
        <authorList>
            <person name="Zhou H."/>
            <person name="Wang H."/>
        </authorList>
    </citation>
    <scope>NUCLEOTIDE SEQUENCE</scope>
    <source>
        <strain evidence="6">PrR005</strain>
    </source>
</reference>
<feature type="transmembrane region" description="Helical" evidence="5">
    <location>
        <begin position="294"/>
        <end position="315"/>
    </location>
</feature>
<dbReference type="SUPFAM" id="SSF81340">
    <property type="entry name" value="Clc chloride channel"/>
    <property type="match status" value="1"/>
</dbReference>
<dbReference type="GO" id="GO:0016020">
    <property type="term" value="C:membrane"/>
    <property type="evidence" value="ECO:0007669"/>
    <property type="project" value="UniProtKB-SubCell"/>
</dbReference>
<dbReference type="PANTHER" id="PTHR43427:SF12">
    <property type="entry name" value="CHLORIDE TRANSPORTER"/>
    <property type="match status" value="1"/>
</dbReference>
<dbReference type="Pfam" id="PF00654">
    <property type="entry name" value="Voltage_CLC"/>
    <property type="match status" value="1"/>
</dbReference>
<dbReference type="PANTHER" id="PTHR43427">
    <property type="entry name" value="CHLORIDE CHANNEL PROTEIN CLC-E"/>
    <property type="match status" value="1"/>
</dbReference>